<dbReference type="PROSITE" id="PS00893">
    <property type="entry name" value="NUDIX_BOX"/>
    <property type="match status" value="1"/>
</dbReference>
<evidence type="ECO:0000256" key="1">
    <source>
        <dbReference type="ARBA" id="ARBA00001941"/>
    </source>
</evidence>
<evidence type="ECO:0000256" key="15">
    <source>
        <dbReference type="ARBA" id="ARBA00047661"/>
    </source>
</evidence>
<dbReference type="PANTHER" id="PTHR31699">
    <property type="entry name" value="NUDIX T16 FAMILY MEMBER"/>
    <property type="match status" value="1"/>
</dbReference>
<dbReference type="InterPro" id="IPR020084">
    <property type="entry name" value="NUDIX_hydrolase_CS"/>
</dbReference>
<dbReference type="GO" id="GO:0006402">
    <property type="term" value="P:mRNA catabolic process"/>
    <property type="evidence" value="ECO:0007669"/>
    <property type="project" value="TreeGrafter"/>
</dbReference>
<evidence type="ECO:0000256" key="17">
    <source>
        <dbReference type="ARBA" id="ARBA00048945"/>
    </source>
</evidence>
<dbReference type="RefSeq" id="XP_031564619.1">
    <property type="nucleotide sequence ID" value="XM_031708759.1"/>
</dbReference>
<dbReference type="SUPFAM" id="SSF55811">
    <property type="entry name" value="Nudix"/>
    <property type="match status" value="1"/>
</dbReference>
<dbReference type="InterPro" id="IPR015797">
    <property type="entry name" value="NUDIX_hydrolase-like_dom_sf"/>
</dbReference>
<dbReference type="OrthoDB" id="5950381at2759"/>
<dbReference type="GO" id="GO:1990003">
    <property type="term" value="F:IDP phosphatase activity"/>
    <property type="evidence" value="ECO:0007669"/>
    <property type="project" value="UniProtKB-EC"/>
</dbReference>
<sequence length="213" mass="24349">MMCACRVISRAKALTLQGYRHACHIMLHTSFPDHVKLFGYYPIKNSVLMQLRFDGTIGFPGGFVDSDESLETAVNREVTEELGKTTEPLLITQENYVVTHLYEEFVAELDMTKRLCLHFFAKKITPKQFLELETRKEDMSNIDFEVLGTIRCPLYTLRDKQGGLPSFLKNNFVGCARQQLLIGIAREELLSIEETQEVAKCCGIEVDLFFPKI</sequence>
<evidence type="ECO:0000256" key="16">
    <source>
        <dbReference type="ARBA" id="ARBA00047875"/>
    </source>
</evidence>
<dbReference type="GO" id="GO:0005654">
    <property type="term" value="C:nucleoplasm"/>
    <property type="evidence" value="ECO:0007669"/>
    <property type="project" value="UniProtKB-SubCell"/>
</dbReference>
<evidence type="ECO:0000256" key="14">
    <source>
        <dbReference type="ARBA" id="ARBA00043162"/>
    </source>
</evidence>
<dbReference type="Pfam" id="PF22327">
    <property type="entry name" value="Nudt16-like"/>
    <property type="match status" value="1"/>
</dbReference>
<evidence type="ECO:0000313" key="20">
    <source>
        <dbReference type="RefSeq" id="XP_031564619.1"/>
    </source>
</evidence>
<evidence type="ECO:0000256" key="9">
    <source>
        <dbReference type="ARBA" id="ARBA00038899"/>
    </source>
</evidence>
<name>A0A6P8I7S2_ACTTE</name>
<dbReference type="PANTHER" id="PTHR31699:SF1">
    <property type="entry name" value="U8 SNORNA-DECAPPING ENZYME"/>
    <property type="match status" value="1"/>
</dbReference>
<organism evidence="19 20">
    <name type="scientific">Actinia tenebrosa</name>
    <name type="common">Australian red waratah sea anemone</name>
    <dbReference type="NCBI Taxonomy" id="6105"/>
    <lineage>
        <taxon>Eukaryota</taxon>
        <taxon>Metazoa</taxon>
        <taxon>Cnidaria</taxon>
        <taxon>Anthozoa</taxon>
        <taxon>Hexacorallia</taxon>
        <taxon>Actiniaria</taxon>
        <taxon>Actiniidae</taxon>
        <taxon>Actinia</taxon>
    </lineage>
</organism>
<evidence type="ECO:0000256" key="10">
    <source>
        <dbReference type="ARBA" id="ARBA00039871"/>
    </source>
</evidence>
<keyword evidence="6" id="KW-0546">Nucleotide metabolism</keyword>
<dbReference type="GO" id="GO:0005730">
    <property type="term" value="C:nucleolus"/>
    <property type="evidence" value="ECO:0007669"/>
    <property type="project" value="UniProtKB-SubCell"/>
</dbReference>
<evidence type="ECO:0000256" key="13">
    <source>
        <dbReference type="ARBA" id="ARBA00042015"/>
    </source>
</evidence>
<dbReference type="KEGG" id="aten:116300004"/>
<keyword evidence="19" id="KW-1185">Reference proteome</keyword>
<dbReference type="Proteomes" id="UP000515163">
    <property type="component" value="Unplaced"/>
</dbReference>
<evidence type="ECO:0000256" key="12">
    <source>
        <dbReference type="ARBA" id="ARBA00041656"/>
    </source>
</evidence>
<evidence type="ECO:0000256" key="11">
    <source>
        <dbReference type="ARBA" id="ARBA00041450"/>
    </source>
</evidence>
<evidence type="ECO:0000256" key="7">
    <source>
        <dbReference type="ARBA" id="ARBA00023242"/>
    </source>
</evidence>
<comment type="catalytic activity">
    <reaction evidence="16">
        <text>IDP + H2O = IMP + phosphate + H(+)</text>
        <dbReference type="Rhea" id="RHEA:35207"/>
        <dbReference type="ChEBI" id="CHEBI:15377"/>
        <dbReference type="ChEBI" id="CHEBI:15378"/>
        <dbReference type="ChEBI" id="CHEBI:43474"/>
        <dbReference type="ChEBI" id="CHEBI:58053"/>
        <dbReference type="ChEBI" id="CHEBI:58280"/>
        <dbReference type="EC" id="3.6.1.64"/>
    </reaction>
    <physiologicalReaction direction="left-to-right" evidence="16">
        <dbReference type="Rhea" id="RHEA:35208"/>
    </physiologicalReaction>
</comment>
<dbReference type="EC" id="3.6.1.64" evidence="9"/>
<dbReference type="InterPro" id="IPR054754">
    <property type="entry name" value="NudT16"/>
</dbReference>
<dbReference type="AlphaFoldDB" id="A0A6P8I7S2"/>
<evidence type="ECO:0000256" key="2">
    <source>
        <dbReference type="ARBA" id="ARBA00004604"/>
    </source>
</evidence>
<dbReference type="GO" id="GO:1990174">
    <property type="term" value="F:phosphodiesterase decapping endonuclease activity"/>
    <property type="evidence" value="ECO:0007669"/>
    <property type="project" value="TreeGrafter"/>
</dbReference>
<keyword evidence="4" id="KW-0378">Hydrolase</keyword>
<keyword evidence="5" id="KW-0694">RNA-binding</keyword>
<protein>
    <recommendedName>
        <fullName evidence="10">U8 snoRNA-decapping enzyme</fullName>
        <ecNumber evidence="9">3.6.1.64</ecNumber>
    </recommendedName>
    <alternativeName>
        <fullName evidence="13">IDP phosphatase</fullName>
    </alternativeName>
    <alternativeName>
        <fullName evidence="11">Inosine diphosphate phosphatase</fullName>
    </alternativeName>
    <alternativeName>
        <fullName evidence="12">Nucleoside diphosphate-linked moiety X motif 16</fullName>
    </alternativeName>
    <alternativeName>
        <fullName evidence="14">m7GpppN-mRNA hydrolase</fullName>
    </alternativeName>
</protein>
<proteinExistence type="inferred from homology"/>
<dbReference type="PROSITE" id="PS51462">
    <property type="entry name" value="NUDIX"/>
    <property type="match status" value="1"/>
</dbReference>
<comment type="catalytic activity">
    <reaction evidence="15">
        <text>a 5'-end (N(7)-methyl 5'-triphosphoguanosine)-ribonucleoside in mRNA + H2O = N(7)-methyl-GDP + a 5'-end phospho-ribonucleoside in mRNA + 2 H(+)</text>
        <dbReference type="Rhea" id="RHEA:67484"/>
        <dbReference type="Rhea" id="RHEA-COMP:15692"/>
        <dbReference type="Rhea" id="RHEA-COMP:17167"/>
        <dbReference type="ChEBI" id="CHEBI:15377"/>
        <dbReference type="ChEBI" id="CHEBI:15378"/>
        <dbReference type="ChEBI" id="CHEBI:63714"/>
        <dbReference type="ChEBI" id="CHEBI:138282"/>
        <dbReference type="ChEBI" id="CHEBI:156461"/>
        <dbReference type="EC" id="3.6.1.62"/>
    </reaction>
    <physiologicalReaction direction="left-to-right" evidence="15">
        <dbReference type="Rhea" id="RHEA:67485"/>
    </physiologicalReaction>
</comment>
<dbReference type="GO" id="GO:0030515">
    <property type="term" value="F:snoRNA binding"/>
    <property type="evidence" value="ECO:0007669"/>
    <property type="project" value="TreeGrafter"/>
</dbReference>
<comment type="similarity">
    <text evidence="8">Belongs to the Nudix hydrolase family. NUDT16 subfamily.</text>
</comment>
<dbReference type="Gene3D" id="3.90.79.10">
    <property type="entry name" value="Nucleoside Triphosphate Pyrophosphohydrolase"/>
    <property type="match status" value="1"/>
</dbReference>
<reference evidence="20" key="1">
    <citation type="submission" date="2025-08" db="UniProtKB">
        <authorList>
            <consortium name="RefSeq"/>
        </authorList>
    </citation>
    <scope>IDENTIFICATION</scope>
    <source>
        <tissue evidence="20">Tentacle</tissue>
    </source>
</reference>
<dbReference type="GO" id="GO:0009117">
    <property type="term" value="P:nucleotide metabolic process"/>
    <property type="evidence" value="ECO:0007669"/>
    <property type="project" value="UniProtKB-KW"/>
</dbReference>
<comment type="catalytic activity">
    <reaction evidence="17">
        <text>dIDP + H2O = dIMP + phosphate + H(+)</text>
        <dbReference type="Rhea" id="RHEA:35211"/>
        <dbReference type="ChEBI" id="CHEBI:15377"/>
        <dbReference type="ChEBI" id="CHEBI:15378"/>
        <dbReference type="ChEBI" id="CHEBI:43474"/>
        <dbReference type="ChEBI" id="CHEBI:61194"/>
        <dbReference type="ChEBI" id="CHEBI:62286"/>
        <dbReference type="EC" id="3.6.1.64"/>
    </reaction>
    <physiologicalReaction direction="left-to-right" evidence="17">
        <dbReference type="Rhea" id="RHEA:35212"/>
    </physiologicalReaction>
</comment>
<evidence type="ECO:0000256" key="3">
    <source>
        <dbReference type="ARBA" id="ARBA00004642"/>
    </source>
</evidence>
<evidence type="ECO:0000256" key="6">
    <source>
        <dbReference type="ARBA" id="ARBA00023080"/>
    </source>
</evidence>
<evidence type="ECO:0000259" key="18">
    <source>
        <dbReference type="PROSITE" id="PS51462"/>
    </source>
</evidence>
<evidence type="ECO:0000256" key="4">
    <source>
        <dbReference type="ARBA" id="ARBA00022801"/>
    </source>
</evidence>
<comment type="subcellular location">
    <subcellularLocation>
        <location evidence="2">Nucleus</location>
        <location evidence="2">Nucleolus</location>
    </subcellularLocation>
    <subcellularLocation>
        <location evidence="3">Nucleus</location>
        <location evidence="3">Nucleoplasm</location>
    </subcellularLocation>
</comment>
<dbReference type="InParanoid" id="A0A6P8I7S2"/>
<comment type="cofactor">
    <cofactor evidence="1">
        <name>Co(2+)</name>
        <dbReference type="ChEBI" id="CHEBI:48828"/>
    </cofactor>
</comment>
<evidence type="ECO:0000256" key="5">
    <source>
        <dbReference type="ARBA" id="ARBA00022884"/>
    </source>
</evidence>
<gene>
    <name evidence="20" type="primary">LOC116300004</name>
</gene>
<evidence type="ECO:0000256" key="8">
    <source>
        <dbReference type="ARBA" id="ARBA00038173"/>
    </source>
</evidence>
<feature type="domain" description="Nudix hydrolase" evidence="18">
    <location>
        <begin position="18"/>
        <end position="165"/>
    </location>
</feature>
<evidence type="ECO:0000313" key="19">
    <source>
        <dbReference type="Proteomes" id="UP000515163"/>
    </source>
</evidence>
<dbReference type="GeneID" id="116300004"/>
<dbReference type="FunCoup" id="A0A6P8I7S2">
    <property type="interactions" value="1483"/>
</dbReference>
<keyword evidence="7" id="KW-0539">Nucleus</keyword>
<dbReference type="GO" id="GO:0140933">
    <property type="term" value="F:5'-(N(7)-methylguanosine 5'-triphospho)-[mRNA] hydrolase activity"/>
    <property type="evidence" value="ECO:0007669"/>
    <property type="project" value="UniProtKB-EC"/>
</dbReference>
<dbReference type="InterPro" id="IPR000086">
    <property type="entry name" value="NUDIX_hydrolase_dom"/>
</dbReference>
<dbReference type="GO" id="GO:0016077">
    <property type="term" value="P:sno(s)RNA catabolic process"/>
    <property type="evidence" value="ECO:0007669"/>
    <property type="project" value="TreeGrafter"/>
</dbReference>
<accession>A0A6P8I7S2</accession>